<dbReference type="Proteomes" id="UP000695022">
    <property type="component" value="Unplaced"/>
</dbReference>
<name>A0ABM1E9W0_PRICU</name>
<dbReference type="InterPro" id="IPR039934">
    <property type="entry name" value="C2CD2/C2CD2L"/>
</dbReference>
<accession>A0ABM1E9W0</accession>
<evidence type="ECO:0000259" key="3">
    <source>
        <dbReference type="Pfam" id="PF18696"/>
    </source>
</evidence>
<feature type="domain" description="Synaptotagmin-like mitochondrial and lipid-binding" evidence="3">
    <location>
        <begin position="133"/>
        <end position="254"/>
    </location>
</feature>
<dbReference type="PANTHER" id="PTHR21119">
    <property type="entry name" value="C2 DOMAIN-CONTAINING PROTEIN"/>
    <property type="match status" value="1"/>
</dbReference>
<keyword evidence="4" id="KW-1185">Reference proteome</keyword>
<dbReference type="InterPro" id="IPR040885">
    <property type="entry name" value="SMP_C2CD2L"/>
</dbReference>
<keyword evidence="2" id="KW-0472">Membrane</keyword>
<organism evidence="4 5">
    <name type="scientific">Priapulus caudatus</name>
    <name type="common">Priapulid worm</name>
    <dbReference type="NCBI Taxonomy" id="37621"/>
    <lineage>
        <taxon>Eukaryota</taxon>
        <taxon>Metazoa</taxon>
        <taxon>Ecdysozoa</taxon>
        <taxon>Scalidophora</taxon>
        <taxon>Priapulida</taxon>
        <taxon>Priapulimorpha</taxon>
        <taxon>Priapulimorphida</taxon>
        <taxon>Priapulidae</taxon>
        <taxon>Priapulus</taxon>
    </lineage>
</organism>
<feature type="non-terminal residue" evidence="5">
    <location>
        <position position="309"/>
    </location>
</feature>
<proteinExistence type="predicted"/>
<feature type="transmembrane region" description="Helical" evidence="2">
    <location>
        <begin position="60"/>
        <end position="79"/>
    </location>
</feature>
<dbReference type="GeneID" id="106810212"/>
<protein>
    <submittedName>
        <fullName evidence="5">Uncharacterized protein LOC106810212</fullName>
    </submittedName>
</protein>
<reference evidence="5" key="1">
    <citation type="submission" date="2025-08" db="UniProtKB">
        <authorList>
            <consortium name="RefSeq"/>
        </authorList>
    </citation>
    <scope>IDENTIFICATION</scope>
</reference>
<gene>
    <name evidence="5" type="primary">LOC106810212</name>
</gene>
<evidence type="ECO:0000256" key="2">
    <source>
        <dbReference type="SAM" id="Phobius"/>
    </source>
</evidence>
<sequence>MTISARTCHWYMYFAAFRAGQSAADCEINIMAEESGAGSASGETATGFRSLLSFSNISNMFLILWCLASTVIIILYVVLPRVLRRKQDDPVDAQKSAAKETNADQEKNDCSKWINEVASWLYHNYKRNPDLAANWLKSLNGCAKQEPSDGVQVQFDRLQKVATPPKFSDVHLKTENGNLITECTVDAQNIAFVVFAKEETESGLKTSNFDVRVQKLQGKAQFHVTQQQGDLHLTACFLKSPDVTLSSNVQTKQHPNDQSTDPRWRRWWRGCIGSPDQRTKLSSSELSSRPHRSRCRSHHHADPSPPECR</sequence>
<dbReference type="Pfam" id="PF18696">
    <property type="entry name" value="SMP_C2CD2L"/>
    <property type="match status" value="1"/>
</dbReference>
<feature type="region of interest" description="Disordered" evidence="1">
    <location>
        <begin position="275"/>
        <end position="309"/>
    </location>
</feature>
<evidence type="ECO:0000313" key="4">
    <source>
        <dbReference type="Proteomes" id="UP000695022"/>
    </source>
</evidence>
<dbReference type="PANTHER" id="PTHR21119:SF5">
    <property type="entry name" value="C2 DOMAIN-CONTAINING PROTEIN"/>
    <property type="match status" value="1"/>
</dbReference>
<dbReference type="RefSeq" id="XP_014668981.1">
    <property type="nucleotide sequence ID" value="XM_014813495.1"/>
</dbReference>
<feature type="compositionally biased region" description="Basic residues" evidence="1">
    <location>
        <begin position="289"/>
        <end position="299"/>
    </location>
</feature>
<keyword evidence="2" id="KW-1133">Transmembrane helix</keyword>
<evidence type="ECO:0000313" key="5">
    <source>
        <dbReference type="RefSeq" id="XP_014668981.1"/>
    </source>
</evidence>
<evidence type="ECO:0000256" key="1">
    <source>
        <dbReference type="SAM" id="MobiDB-lite"/>
    </source>
</evidence>
<keyword evidence="2" id="KW-0812">Transmembrane</keyword>